<dbReference type="Proteomes" id="UP000297706">
    <property type="component" value="Unassembled WGS sequence"/>
</dbReference>
<dbReference type="AlphaFoldDB" id="A0A4Y9VQN6"/>
<dbReference type="RefSeq" id="WP_135276963.1">
    <property type="nucleotide sequence ID" value="NZ_PQVH01000008.1"/>
</dbReference>
<gene>
    <name evidence="4" type="ORF">C3Y98_04740</name>
</gene>
<name>A0A4Y9VQN6_9PROT</name>
<dbReference type="OrthoDB" id="8754850at2"/>
<evidence type="ECO:0000259" key="2">
    <source>
        <dbReference type="SMART" id="SM00644"/>
    </source>
</evidence>
<comment type="similarity">
    <text evidence="1">Belongs to the N-acetylmuramoyl-L-alanine amidase 2 family.</text>
</comment>
<dbReference type="PANTHER" id="PTHR11022">
    <property type="entry name" value="PEPTIDOGLYCAN RECOGNITION PROTEIN"/>
    <property type="match status" value="1"/>
</dbReference>
<dbReference type="InterPro" id="IPR015510">
    <property type="entry name" value="PGRP"/>
</dbReference>
<dbReference type="SUPFAM" id="SSF55846">
    <property type="entry name" value="N-acetylmuramoyl-L-alanine amidase-like"/>
    <property type="match status" value="1"/>
</dbReference>
<sequence>MKRTINAIVIHCAATPNGKAFEALDIDRMHKLRGFKRDSQAVRNFNPELKSIGYHFVVGVDGKTQTGRGLEEIGAHVQGSNAKSIGICMIGTDQYSQAQWLGLRECLVNLSSKILGRTILTPASMLQSLNDAGISIKGHRDYSPDLNGNGVIERNEWIKTCPGFDVAAWIKGGMVPLK</sequence>
<evidence type="ECO:0000256" key="1">
    <source>
        <dbReference type="ARBA" id="ARBA00007553"/>
    </source>
</evidence>
<evidence type="ECO:0000313" key="4">
    <source>
        <dbReference type="EMBL" id="TFW71416.1"/>
    </source>
</evidence>
<feature type="domain" description="Peptidoglycan recognition protein family" evidence="3">
    <location>
        <begin position="6"/>
        <end position="133"/>
    </location>
</feature>
<dbReference type="Gene3D" id="3.40.80.10">
    <property type="entry name" value="Peptidoglycan recognition protein-like"/>
    <property type="match status" value="1"/>
</dbReference>
<dbReference type="GO" id="GO:0008270">
    <property type="term" value="F:zinc ion binding"/>
    <property type="evidence" value="ECO:0007669"/>
    <property type="project" value="InterPro"/>
</dbReference>
<dbReference type="SMART" id="SM00644">
    <property type="entry name" value="Ami_2"/>
    <property type="match status" value="1"/>
</dbReference>
<dbReference type="InterPro" id="IPR006619">
    <property type="entry name" value="PGRP_domain_met/bac"/>
</dbReference>
<dbReference type="Pfam" id="PF01510">
    <property type="entry name" value="Amidase_2"/>
    <property type="match status" value="1"/>
</dbReference>
<dbReference type="PROSITE" id="PS00018">
    <property type="entry name" value="EF_HAND_1"/>
    <property type="match status" value="1"/>
</dbReference>
<keyword evidence="5" id="KW-1185">Reference proteome</keyword>
<dbReference type="EMBL" id="PQVH01000008">
    <property type="protein sequence ID" value="TFW71416.1"/>
    <property type="molecule type" value="Genomic_DNA"/>
</dbReference>
<accession>A0A4Y9VQN6</accession>
<comment type="caution">
    <text evidence="4">The sequence shown here is derived from an EMBL/GenBank/DDBJ whole genome shotgun (WGS) entry which is preliminary data.</text>
</comment>
<dbReference type="GO" id="GO:0008745">
    <property type="term" value="F:N-acetylmuramoyl-L-alanine amidase activity"/>
    <property type="evidence" value="ECO:0007669"/>
    <property type="project" value="InterPro"/>
</dbReference>
<dbReference type="CDD" id="cd06583">
    <property type="entry name" value="PGRP"/>
    <property type="match status" value="1"/>
</dbReference>
<dbReference type="PANTHER" id="PTHR11022:SF41">
    <property type="entry name" value="PEPTIDOGLYCAN-RECOGNITION PROTEIN LC-RELATED"/>
    <property type="match status" value="1"/>
</dbReference>
<evidence type="ECO:0000259" key="3">
    <source>
        <dbReference type="SMART" id="SM00701"/>
    </source>
</evidence>
<proteinExistence type="inferred from homology"/>
<dbReference type="InterPro" id="IPR018247">
    <property type="entry name" value="EF_Hand_1_Ca_BS"/>
</dbReference>
<dbReference type="InterPro" id="IPR036505">
    <property type="entry name" value="Amidase/PGRP_sf"/>
</dbReference>
<dbReference type="InterPro" id="IPR002502">
    <property type="entry name" value="Amidase_domain"/>
</dbReference>
<dbReference type="GO" id="GO:0009253">
    <property type="term" value="P:peptidoglycan catabolic process"/>
    <property type="evidence" value="ECO:0007669"/>
    <property type="project" value="InterPro"/>
</dbReference>
<evidence type="ECO:0000313" key="5">
    <source>
        <dbReference type="Proteomes" id="UP000297706"/>
    </source>
</evidence>
<protein>
    <submittedName>
        <fullName evidence="4">N-acetylmuramoyl-L-alanine amidase</fullName>
    </submittedName>
</protein>
<feature type="domain" description="N-acetylmuramoyl-L-alanine amidase" evidence="2">
    <location>
        <begin position="1"/>
        <end position="163"/>
    </location>
</feature>
<organism evidence="4 5">
    <name type="scientific">Methylotenera oryzisoli</name>
    <dbReference type="NCBI Taxonomy" id="2080758"/>
    <lineage>
        <taxon>Bacteria</taxon>
        <taxon>Pseudomonadati</taxon>
        <taxon>Pseudomonadota</taxon>
        <taxon>Betaproteobacteria</taxon>
        <taxon>Nitrosomonadales</taxon>
        <taxon>Methylophilaceae</taxon>
        <taxon>Methylotenera</taxon>
    </lineage>
</organism>
<dbReference type="SMART" id="SM00701">
    <property type="entry name" value="PGRP"/>
    <property type="match status" value="1"/>
</dbReference>
<reference evidence="4 5" key="1">
    <citation type="submission" date="2018-02" db="EMBL/GenBank/DDBJ databases">
        <title>A novel lanthanide dependent methylotroph, Methylotenera sp. La3113.</title>
        <authorList>
            <person name="Lv H."/>
            <person name="Tani A."/>
        </authorList>
    </citation>
    <scope>NUCLEOTIDE SEQUENCE [LARGE SCALE GENOMIC DNA]</scope>
    <source>
        <strain evidence="4 5">La3113</strain>
    </source>
</reference>